<accession>A0A317XYW4</accession>
<sequence length="205" mass="22933">MRSWIFVPPSCLPLFLPFFASGRRDAKQARCREHYQARLGEMQKNGRQLSDDDCSPAPKSFRLRNCYAFFLYFAHTIPSCAMGWFCVQRSSLGPVDNFDDTGSEQPEFDSRNSENTGSLVVASAGEASIPVLPAASARVCACRTQPNCSPKAKEKLSHLEAVASPLHREKVPLLQARCTVARRFAWVRTAKVHHFGRRSSLVARE</sequence>
<keyword evidence="1" id="KW-0732">Signal</keyword>
<dbReference type="InParanoid" id="A0A317XYW4"/>
<keyword evidence="3" id="KW-1185">Reference proteome</keyword>
<protein>
    <submittedName>
        <fullName evidence="2">Uncharacterized protein</fullName>
    </submittedName>
</protein>
<organism evidence="2 3">
    <name type="scientific">Testicularia cyperi</name>
    <dbReference type="NCBI Taxonomy" id="1882483"/>
    <lineage>
        <taxon>Eukaryota</taxon>
        <taxon>Fungi</taxon>
        <taxon>Dikarya</taxon>
        <taxon>Basidiomycota</taxon>
        <taxon>Ustilaginomycotina</taxon>
        <taxon>Ustilaginomycetes</taxon>
        <taxon>Ustilaginales</taxon>
        <taxon>Anthracoideaceae</taxon>
        <taxon>Testicularia</taxon>
    </lineage>
</organism>
<dbReference type="AlphaFoldDB" id="A0A317XYW4"/>
<evidence type="ECO:0000313" key="2">
    <source>
        <dbReference type="EMBL" id="PWZ03088.1"/>
    </source>
</evidence>
<reference evidence="2 3" key="1">
    <citation type="journal article" date="2018" name="Mol. Biol. Evol.">
        <title>Broad Genomic Sampling Reveals a Smut Pathogenic Ancestry of the Fungal Clade Ustilaginomycotina.</title>
        <authorList>
            <person name="Kijpornyongpan T."/>
            <person name="Mondo S.J."/>
            <person name="Barry K."/>
            <person name="Sandor L."/>
            <person name="Lee J."/>
            <person name="Lipzen A."/>
            <person name="Pangilinan J."/>
            <person name="LaButti K."/>
            <person name="Hainaut M."/>
            <person name="Henrissat B."/>
            <person name="Grigoriev I.V."/>
            <person name="Spatafora J.W."/>
            <person name="Aime M.C."/>
        </authorList>
    </citation>
    <scope>NUCLEOTIDE SEQUENCE [LARGE SCALE GENOMIC DNA]</scope>
    <source>
        <strain evidence="2 3">MCA 3645</strain>
    </source>
</reference>
<dbReference type="EMBL" id="KZ819188">
    <property type="protein sequence ID" value="PWZ03088.1"/>
    <property type="molecule type" value="Genomic_DNA"/>
</dbReference>
<proteinExistence type="predicted"/>
<name>A0A317XYW4_9BASI</name>
<gene>
    <name evidence="2" type="ORF">BCV70DRAFT_229440</name>
</gene>
<feature type="chain" id="PRO_5016333105" evidence="1">
    <location>
        <begin position="23"/>
        <end position="205"/>
    </location>
</feature>
<evidence type="ECO:0000313" key="3">
    <source>
        <dbReference type="Proteomes" id="UP000246740"/>
    </source>
</evidence>
<feature type="signal peptide" evidence="1">
    <location>
        <begin position="1"/>
        <end position="22"/>
    </location>
</feature>
<dbReference type="Proteomes" id="UP000246740">
    <property type="component" value="Unassembled WGS sequence"/>
</dbReference>
<evidence type="ECO:0000256" key="1">
    <source>
        <dbReference type="SAM" id="SignalP"/>
    </source>
</evidence>